<dbReference type="EMBL" id="JAETXL010000002">
    <property type="protein sequence ID" value="MBL6275355.1"/>
    <property type="molecule type" value="Genomic_DNA"/>
</dbReference>
<proteinExistence type="predicted"/>
<organism evidence="2 3">
    <name type="scientific">Micromonospora fiedleri</name>
    <dbReference type="NCBI Taxonomy" id="1157498"/>
    <lineage>
        <taxon>Bacteria</taxon>
        <taxon>Bacillati</taxon>
        <taxon>Actinomycetota</taxon>
        <taxon>Actinomycetes</taxon>
        <taxon>Micromonosporales</taxon>
        <taxon>Micromonosporaceae</taxon>
        <taxon>Micromonospora</taxon>
    </lineage>
</organism>
<name>A0ABS1UGA8_9ACTN</name>
<accession>A0ABS1UGA8</accession>
<keyword evidence="3" id="KW-1185">Reference proteome</keyword>
<evidence type="ECO:0000256" key="1">
    <source>
        <dbReference type="SAM" id="MobiDB-lite"/>
    </source>
</evidence>
<dbReference type="Proteomes" id="UP000661193">
    <property type="component" value="Unassembled WGS sequence"/>
</dbReference>
<evidence type="ECO:0000313" key="2">
    <source>
        <dbReference type="EMBL" id="MBL6275355.1"/>
    </source>
</evidence>
<sequence length="70" mass="7037">MPSVRGQEPTARTVLGQGAVAPGQEAAALMVLGQGSAAPAGWSGREAAGRAHRGRLGRPAQRVPPGAVER</sequence>
<dbReference type="RefSeq" id="WP_203220934.1">
    <property type="nucleotide sequence ID" value="NZ_JAETXL010000002.1"/>
</dbReference>
<feature type="region of interest" description="Disordered" evidence="1">
    <location>
        <begin position="37"/>
        <end position="70"/>
    </location>
</feature>
<protein>
    <submittedName>
        <fullName evidence="2">Uncharacterized protein</fullName>
    </submittedName>
</protein>
<evidence type="ECO:0000313" key="3">
    <source>
        <dbReference type="Proteomes" id="UP000661193"/>
    </source>
</evidence>
<comment type="caution">
    <text evidence="2">The sequence shown here is derived from an EMBL/GenBank/DDBJ whole genome shotgun (WGS) entry which is preliminary data.</text>
</comment>
<reference evidence="2 3" key="1">
    <citation type="submission" date="2021-01" db="EMBL/GenBank/DDBJ databases">
        <title>Genome sequencing of Micromonospora fiedleri MG-37.</title>
        <authorList>
            <person name="Moreland P.E.J."/>
            <person name="Stach J.E.M."/>
        </authorList>
    </citation>
    <scope>NUCLEOTIDE SEQUENCE [LARGE SCALE GENOMIC DNA]</scope>
    <source>
        <strain evidence="2 3">MG-37</strain>
    </source>
</reference>
<gene>
    <name evidence="2" type="ORF">JMF97_04180</name>
</gene>